<feature type="domain" description="Fibronectin type-III" evidence="5">
    <location>
        <begin position="426"/>
        <end position="514"/>
    </location>
</feature>
<dbReference type="GO" id="GO:0016798">
    <property type="term" value="F:hydrolase activity, acting on glycosyl bonds"/>
    <property type="evidence" value="ECO:0007669"/>
    <property type="project" value="UniProtKB-KW"/>
</dbReference>
<feature type="region of interest" description="Disordered" evidence="4">
    <location>
        <begin position="343"/>
        <end position="453"/>
    </location>
</feature>
<evidence type="ECO:0000313" key="7">
    <source>
        <dbReference type="Proteomes" id="UP000520767"/>
    </source>
</evidence>
<dbReference type="EMBL" id="JACHJQ010000005">
    <property type="protein sequence ID" value="MBB4908457.1"/>
    <property type="molecule type" value="Genomic_DNA"/>
</dbReference>
<keyword evidence="1" id="KW-0677">Repeat</keyword>
<feature type="compositionally biased region" description="Polar residues" evidence="4">
    <location>
        <begin position="433"/>
        <end position="444"/>
    </location>
</feature>
<dbReference type="PANTHER" id="PTHR13817:SF166">
    <property type="entry name" value="NEURONAL IGCAM-RELATED"/>
    <property type="match status" value="1"/>
</dbReference>
<feature type="compositionally biased region" description="Basic and acidic residues" evidence="4">
    <location>
        <begin position="343"/>
        <end position="353"/>
    </location>
</feature>
<evidence type="ECO:0000256" key="4">
    <source>
        <dbReference type="SAM" id="MobiDB-lite"/>
    </source>
</evidence>
<dbReference type="Pfam" id="PF00041">
    <property type="entry name" value="fn3"/>
    <property type="match status" value="2"/>
</dbReference>
<evidence type="ECO:0000313" key="6">
    <source>
        <dbReference type="EMBL" id="MBB4908457.1"/>
    </source>
</evidence>
<dbReference type="PANTHER" id="PTHR13817">
    <property type="entry name" value="TITIN"/>
    <property type="match status" value="1"/>
</dbReference>
<keyword evidence="3" id="KW-0624">Polysaccharide degradation</keyword>
<gene>
    <name evidence="6" type="ORF">FHR82_004710</name>
</gene>
<dbReference type="InterPro" id="IPR013783">
    <property type="entry name" value="Ig-like_fold"/>
</dbReference>
<dbReference type="InterPro" id="IPR036116">
    <property type="entry name" value="FN3_sf"/>
</dbReference>
<dbReference type="SMART" id="SM00060">
    <property type="entry name" value="FN3"/>
    <property type="match status" value="2"/>
</dbReference>
<name>A0A7W7VFL1_9PSEU</name>
<dbReference type="InterPro" id="IPR050964">
    <property type="entry name" value="Striated_Muscle_Regulatory"/>
</dbReference>
<protein>
    <recommendedName>
        <fullName evidence="5">Fibronectin type-III domain-containing protein</fullName>
    </recommendedName>
</protein>
<dbReference type="GO" id="GO:0000272">
    <property type="term" value="P:polysaccharide catabolic process"/>
    <property type="evidence" value="ECO:0007669"/>
    <property type="project" value="UniProtKB-KW"/>
</dbReference>
<dbReference type="SUPFAM" id="SSF49265">
    <property type="entry name" value="Fibronectin type III"/>
    <property type="match status" value="1"/>
</dbReference>
<feature type="region of interest" description="Disordered" evidence="4">
    <location>
        <begin position="298"/>
        <end position="329"/>
    </location>
</feature>
<feature type="compositionally biased region" description="Pro residues" evidence="4">
    <location>
        <begin position="413"/>
        <end position="429"/>
    </location>
</feature>
<dbReference type="CDD" id="cd00063">
    <property type="entry name" value="FN3"/>
    <property type="match status" value="1"/>
</dbReference>
<feature type="compositionally biased region" description="Basic and acidic residues" evidence="4">
    <location>
        <begin position="320"/>
        <end position="329"/>
    </location>
</feature>
<evidence type="ECO:0000256" key="2">
    <source>
        <dbReference type="ARBA" id="ARBA00023295"/>
    </source>
</evidence>
<proteinExistence type="predicted"/>
<dbReference type="Gene3D" id="2.60.40.10">
    <property type="entry name" value="Immunoglobulins"/>
    <property type="match status" value="2"/>
</dbReference>
<evidence type="ECO:0000256" key="3">
    <source>
        <dbReference type="ARBA" id="ARBA00023326"/>
    </source>
</evidence>
<feature type="compositionally biased region" description="Pro residues" evidence="4">
    <location>
        <begin position="385"/>
        <end position="398"/>
    </location>
</feature>
<keyword evidence="2" id="KW-0378">Hydrolase</keyword>
<feature type="domain" description="Fibronectin type-III" evidence="5">
    <location>
        <begin position="520"/>
        <end position="609"/>
    </location>
</feature>
<evidence type="ECO:0000256" key="1">
    <source>
        <dbReference type="ARBA" id="ARBA00022737"/>
    </source>
</evidence>
<dbReference type="RefSeq" id="WP_184812613.1">
    <property type="nucleotide sequence ID" value="NZ_JACHJQ010000005.1"/>
</dbReference>
<keyword evidence="3" id="KW-0119">Carbohydrate metabolism</keyword>
<keyword evidence="7" id="KW-1185">Reference proteome</keyword>
<dbReference type="SUPFAM" id="SSF63829">
    <property type="entry name" value="Calcium-dependent phosphotriesterase"/>
    <property type="match status" value="1"/>
</dbReference>
<feature type="compositionally biased region" description="Low complexity" evidence="4">
    <location>
        <begin position="363"/>
        <end position="375"/>
    </location>
</feature>
<comment type="caution">
    <text evidence="6">The sequence shown here is derived from an EMBL/GenBank/DDBJ whole genome shotgun (WGS) entry which is preliminary data.</text>
</comment>
<organism evidence="6 7">
    <name type="scientific">Actinophytocola algeriensis</name>
    <dbReference type="NCBI Taxonomy" id="1768010"/>
    <lineage>
        <taxon>Bacteria</taxon>
        <taxon>Bacillati</taxon>
        <taxon>Actinomycetota</taxon>
        <taxon>Actinomycetes</taxon>
        <taxon>Pseudonocardiales</taxon>
        <taxon>Pseudonocardiaceae</taxon>
    </lineage>
</organism>
<sequence length="711" mass="72569">MTPKARLATWRARLPVVAVVVACVAAVVAAVTGAANPVSAVQFLLPGHWVYNSALGAVFHVDGSTGDVDARADVPGSAGDRVYQGDTSGYVVGSSRVTEFGKSSLEVEETRTSESRSIPVGVETTGGPYLVYQQEGKVARLGEPSIAVSLGGPVGVPVATGDGTLWLPRTSAGLLCELAAGSTAPSCSIALPKGHGGALTVVGDRLMFVDTTADTVHAVADDGLGPARDLGVDVSEDARLASTDVAGRVAILDGRTMHLVDTADDRVADPVEVALPDGDYDGPVSTGEVVAVVDKKSDTLTTYDSEGQPQESRTLPAETGDPHITRGEDDRIYVDGAEGEHVVVVDKDGELTDVRITGGKPGEGAPPRGGAEQGEPPGGGNEPPTRTPDPGPRQPPPTQDREETQPPPRREPPPPPPPPPAVPASPPGAPTGVNATAGDSTATVNWGPAPDNRAPVTGYTITWAGGRTTAGPGARTANIGGLANGTSYVFTVAAANAKGTGPGASANPVIPAPPFRAASAPTNLTADNDTAGSTVTANWAAPADMGTGPLLHYVVEVVGVRQLTVTGTSMMLNDVQIDQELTITVTPVTTDPAGRQVPGQSATIITGQPPGATAKVNLSRGPATTQHCGALPGCAWMHVELVGFPPNAQIFVDPQSTEPGYSNEGHTFTTDANGYAVDNQFAYAGIGKTVHVNADLDGETIRSNDVYWEAA</sequence>
<reference evidence="6 7" key="1">
    <citation type="submission" date="2020-08" db="EMBL/GenBank/DDBJ databases">
        <title>Genomic Encyclopedia of Type Strains, Phase III (KMG-III): the genomes of soil and plant-associated and newly described type strains.</title>
        <authorList>
            <person name="Whitman W."/>
        </authorList>
    </citation>
    <scope>NUCLEOTIDE SEQUENCE [LARGE SCALE GENOMIC DNA]</scope>
    <source>
        <strain evidence="6 7">CECT 8960</strain>
    </source>
</reference>
<feature type="compositionally biased region" description="Polar residues" evidence="4">
    <location>
        <begin position="299"/>
        <end position="313"/>
    </location>
</feature>
<dbReference type="PROSITE" id="PS50853">
    <property type="entry name" value="FN3"/>
    <property type="match status" value="2"/>
</dbReference>
<keyword evidence="2" id="KW-0326">Glycosidase</keyword>
<accession>A0A7W7VFL1</accession>
<feature type="compositionally biased region" description="Basic and acidic residues" evidence="4">
    <location>
        <begin position="399"/>
        <end position="412"/>
    </location>
</feature>
<dbReference type="InterPro" id="IPR003961">
    <property type="entry name" value="FN3_dom"/>
</dbReference>
<dbReference type="AlphaFoldDB" id="A0A7W7VFL1"/>
<dbReference type="Proteomes" id="UP000520767">
    <property type="component" value="Unassembled WGS sequence"/>
</dbReference>
<evidence type="ECO:0000259" key="5">
    <source>
        <dbReference type="PROSITE" id="PS50853"/>
    </source>
</evidence>